<feature type="signal peptide" evidence="1">
    <location>
        <begin position="1"/>
        <end position="30"/>
    </location>
</feature>
<protein>
    <recommendedName>
        <fullName evidence="4">CARDB domain-containing protein</fullName>
    </recommendedName>
</protein>
<dbReference type="Gene3D" id="2.60.40.10">
    <property type="entry name" value="Immunoglobulins"/>
    <property type="match status" value="1"/>
</dbReference>
<dbReference type="EMBL" id="JAQNDM010000002">
    <property type="protein sequence ID" value="MDC0711909.1"/>
    <property type="molecule type" value="Genomic_DNA"/>
</dbReference>
<sequence>MLPPLHQLPFRAALKLLALLVVSWTGLAHAQVTFTGGISDNFAAPTEPVSPSAGLLTWIANNYAYAGSRAYDQTGSDRYFATTFTGLRRAGTICGGSLRITVRNGDANDSLNLWFTNSAGQIGSPSWGSSLASLGVPVNATGTIGVNLASLPGFIAAINTNGFLDVVVQDDSAVDFISLTLTGCKTDVYMKDNPSDIGAEPGTYGASGIWSSPDIRVCQTAGCSGTQNPEFGQTNYIYVKLRNTGPNAPLPSAPATGTLHLYRTMSGGGSTWISDWVYIGSVNVTVPGATNVNDFIEVMVPWTSVPAPGHYCLLARWDSPTSDPMTFPELIPSNTVDNTIRNNNIAWRNVNVVNLSPLRPVEAFDFRVRNLLKDRVSMADLQVRIPGGASFISRGQVLLHLEPKLWQSWGRKGEGFEIVSDGVVRLVNPGGARLTGLQLAPDGSQIVKVSFGADAGNAAEKFEVQVVQYSETAEAQGRITEVGGVTYQITVGPDGK</sequence>
<reference evidence="2 3" key="1">
    <citation type="submission" date="2022-11" db="EMBL/GenBank/DDBJ databases">
        <title>Minimal conservation of predation-associated metabolite biosynthetic gene clusters underscores biosynthetic potential of Myxococcota including descriptions for ten novel species: Archangium lansinium sp. nov., Myxococcus landrumus sp. nov., Nannocystis bai.</title>
        <authorList>
            <person name="Ahearne A."/>
            <person name="Stevens C."/>
            <person name="Dowd S."/>
        </authorList>
    </citation>
    <scope>NUCLEOTIDE SEQUENCE [LARGE SCALE GENOMIC DNA]</scope>
    <source>
        <strain evidence="2 3">NCWAL01</strain>
    </source>
</reference>
<organism evidence="2 3">
    <name type="scientific">Stigmatella ashevillensis</name>
    <dbReference type="NCBI Taxonomy" id="2995309"/>
    <lineage>
        <taxon>Bacteria</taxon>
        <taxon>Pseudomonadati</taxon>
        <taxon>Myxococcota</taxon>
        <taxon>Myxococcia</taxon>
        <taxon>Myxococcales</taxon>
        <taxon>Cystobacterineae</taxon>
        <taxon>Archangiaceae</taxon>
        <taxon>Stigmatella</taxon>
    </lineage>
</organism>
<proteinExistence type="predicted"/>
<dbReference type="Proteomes" id="UP001221838">
    <property type="component" value="Unassembled WGS sequence"/>
</dbReference>
<evidence type="ECO:0000313" key="3">
    <source>
        <dbReference type="Proteomes" id="UP001221838"/>
    </source>
</evidence>
<keyword evidence="1" id="KW-0732">Signal</keyword>
<name>A0ABT5DFQ9_9BACT</name>
<accession>A0ABT5DFQ9</accession>
<keyword evidence="3" id="KW-1185">Reference proteome</keyword>
<gene>
    <name evidence="2" type="ORF">POL68_25805</name>
</gene>
<evidence type="ECO:0000313" key="2">
    <source>
        <dbReference type="EMBL" id="MDC0711909.1"/>
    </source>
</evidence>
<feature type="chain" id="PRO_5047294860" description="CARDB domain-containing protein" evidence="1">
    <location>
        <begin position="31"/>
        <end position="496"/>
    </location>
</feature>
<dbReference type="InterPro" id="IPR013783">
    <property type="entry name" value="Ig-like_fold"/>
</dbReference>
<dbReference type="RefSeq" id="WP_272141920.1">
    <property type="nucleotide sequence ID" value="NZ_JAQNDM010000002.1"/>
</dbReference>
<evidence type="ECO:0008006" key="4">
    <source>
        <dbReference type="Google" id="ProtNLM"/>
    </source>
</evidence>
<evidence type="ECO:0000256" key="1">
    <source>
        <dbReference type="SAM" id="SignalP"/>
    </source>
</evidence>
<comment type="caution">
    <text evidence="2">The sequence shown here is derived from an EMBL/GenBank/DDBJ whole genome shotgun (WGS) entry which is preliminary data.</text>
</comment>